<dbReference type="GO" id="GO:0004519">
    <property type="term" value="F:endonuclease activity"/>
    <property type="evidence" value="ECO:0007669"/>
    <property type="project" value="UniProtKB-KW"/>
</dbReference>
<dbReference type="Gene3D" id="3.60.10.10">
    <property type="entry name" value="Endonuclease/exonuclease/phosphatase"/>
    <property type="match status" value="1"/>
</dbReference>
<comment type="cofactor">
    <cofactor evidence="1">
        <name>Mn(2+)</name>
        <dbReference type="ChEBI" id="CHEBI:29035"/>
    </cofactor>
</comment>
<keyword evidence="13" id="KW-0255">Endonuclease</keyword>
<name>A0A6A4PKQ1_LUPAL</name>
<dbReference type="GO" id="GO:0006302">
    <property type="term" value="P:double-strand break repair"/>
    <property type="evidence" value="ECO:0007669"/>
    <property type="project" value="TreeGrafter"/>
</dbReference>
<proteinExistence type="predicted"/>
<evidence type="ECO:0000256" key="4">
    <source>
        <dbReference type="ARBA" id="ARBA00022722"/>
    </source>
</evidence>
<keyword evidence="14" id="KW-1185">Reference proteome</keyword>
<keyword evidence="4" id="KW-0540">Nuclease</keyword>
<evidence type="ECO:0000256" key="10">
    <source>
        <dbReference type="ARBA" id="ARBA00022842"/>
    </source>
</evidence>
<dbReference type="InterPro" id="IPR001876">
    <property type="entry name" value="Znf_RanBP2"/>
</dbReference>
<protein>
    <submittedName>
        <fullName evidence="13">Putative Zinc finger, RanBP2-type, endonuclease/exonuclease/phosphatase</fullName>
    </submittedName>
</protein>
<reference evidence="14" key="1">
    <citation type="journal article" date="2020" name="Nat. Commun.">
        <title>Genome sequence of the cluster root forming white lupin.</title>
        <authorList>
            <person name="Hufnagel B."/>
            <person name="Marques A."/>
            <person name="Soriano A."/>
            <person name="Marques L."/>
            <person name="Divol F."/>
            <person name="Doumas P."/>
            <person name="Sallet E."/>
            <person name="Mancinotti D."/>
            <person name="Carrere S."/>
            <person name="Marande W."/>
            <person name="Arribat S."/>
            <person name="Keller J."/>
            <person name="Huneau C."/>
            <person name="Blein T."/>
            <person name="Aime D."/>
            <person name="Laguerre M."/>
            <person name="Taylor J."/>
            <person name="Schubert V."/>
            <person name="Nelson M."/>
            <person name="Geu-Flores F."/>
            <person name="Crespi M."/>
            <person name="Gallardo-Guerrero K."/>
            <person name="Delaux P.-M."/>
            <person name="Salse J."/>
            <person name="Berges H."/>
            <person name="Guyot R."/>
            <person name="Gouzy J."/>
            <person name="Peret B."/>
        </authorList>
    </citation>
    <scope>NUCLEOTIDE SEQUENCE [LARGE SCALE GENOMIC DNA]</scope>
    <source>
        <strain evidence="14">cv. Amiga</strain>
    </source>
</reference>
<keyword evidence="8" id="KW-0378">Hydrolase</keyword>
<dbReference type="InterPro" id="IPR051547">
    <property type="entry name" value="TDP2-like"/>
</dbReference>
<dbReference type="InterPro" id="IPR005135">
    <property type="entry name" value="Endo/exonuclease/phosphatase"/>
</dbReference>
<evidence type="ECO:0000256" key="6">
    <source>
        <dbReference type="ARBA" id="ARBA00022763"/>
    </source>
</evidence>
<dbReference type="CDD" id="cd09080">
    <property type="entry name" value="TDP2"/>
    <property type="match status" value="1"/>
</dbReference>
<comment type="cofactor">
    <cofactor evidence="2">
        <name>Mg(2+)</name>
        <dbReference type="ChEBI" id="CHEBI:18420"/>
    </cofactor>
</comment>
<sequence length="472" mass="53270">MKIVLSSFPLFLNPRIFKSSQISIFPFNRITMSSWACKKCTFLNPHSQKSQCQICLSPPLPPSSPSSSSSSSSSSLPKWSCKACTFLNLYKNSVCEICGTRCPVLSLSHFHDLNDTVSDADVDSSVGSVFFPLRSCKRKAIDDSDESERFREVKANPSDMAVDFCQADSDKTYMFPKAEIDLSDKAINLTADNVDSDKAVSSVKILTYNVWFREDLELHNRMKAIGDLVQLHSPDFICFQEVTGNIYDIFKQSRWWNLYHCSVSTEKAHSKAYFCMMLSKLPVKSFSNKPFHNSIMGRELCIAEAETASGMPLVVATSHLESPCPAPPKFDQMFSKERVEQASVALNLLEKHPNVVFGGDMNWCDKLDGHYPSQDGWIDAWAQLRPKETGFTYDTKSNQMLTGNRSLRKRLDRFICRLRDLKIDSIEMIGVDAIPGLVYIKEKKVRNEIKQLPLPVLPSDHYGLILTISSKE</sequence>
<dbReference type="Pfam" id="PF03372">
    <property type="entry name" value="Exo_endo_phos"/>
    <property type="match status" value="1"/>
</dbReference>
<evidence type="ECO:0000256" key="9">
    <source>
        <dbReference type="ARBA" id="ARBA00022833"/>
    </source>
</evidence>
<evidence type="ECO:0000256" key="5">
    <source>
        <dbReference type="ARBA" id="ARBA00022723"/>
    </source>
</evidence>
<evidence type="ECO:0000256" key="12">
    <source>
        <dbReference type="ARBA" id="ARBA00023242"/>
    </source>
</evidence>
<comment type="subcellular location">
    <subcellularLocation>
        <location evidence="3">Nucleus</location>
        <location evidence="3">PML body</location>
    </subcellularLocation>
</comment>
<dbReference type="GO" id="GO:0004527">
    <property type="term" value="F:exonuclease activity"/>
    <property type="evidence" value="ECO:0007669"/>
    <property type="project" value="UniProtKB-KW"/>
</dbReference>
<dbReference type="SMART" id="SM00547">
    <property type="entry name" value="ZnF_RBZ"/>
    <property type="match status" value="2"/>
</dbReference>
<dbReference type="InterPro" id="IPR036691">
    <property type="entry name" value="Endo/exonu/phosph_ase_sf"/>
</dbReference>
<evidence type="ECO:0000256" key="3">
    <source>
        <dbReference type="ARBA" id="ARBA00004322"/>
    </source>
</evidence>
<organism evidence="13 14">
    <name type="scientific">Lupinus albus</name>
    <name type="common">White lupine</name>
    <name type="synonym">Lupinus termis</name>
    <dbReference type="NCBI Taxonomy" id="3870"/>
    <lineage>
        <taxon>Eukaryota</taxon>
        <taxon>Viridiplantae</taxon>
        <taxon>Streptophyta</taxon>
        <taxon>Embryophyta</taxon>
        <taxon>Tracheophyta</taxon>
        <taxon>Spermatophyta</taxon>
        <taxon>Magnoliopsida</taxon>
        <taxon>eudicotyledons</taxon>
        <taxon>Gunneridae</taxon>
        <taxon>Pentapetalae</taxon>
        <taxon>rosids</taxon>
        <taxon>fabids</taxon>
        <taxon>Fabales</taxon>
        <taxon>Fabaceae</taxon>
        <taxon>Papilionoideae</taxon>
        <taxon>50 kb inversion clade</taxon>
        <taxon>genistoids sensu lato</taxon>
        <taxon>core genistoids</taxon>
        <taxon>Genisteae</taxon>
        <taxon>Lupinus</taxon>
    </lineage>
</organism>
<dbReference type="EMBL" id="WOCE01000012">
    <property type="protein sequence ID" value="KAE9602105.1"/>
    <property type="molecule type" value="Genomic_DNA"/>
</dbReference>
<dbReference type="PANTHER" id="PTHR15822:SF4">
    <property type="entry name" value="TYROSYL-DNA PHOSPHODIESTERASE 2"/>
    <property type="match status" value="1"/>
</dbReference>
<dbReference type="AlphaFoldDB" id="A0A6A4PKQ1"/>
<dbReference type="Proteomes" id="UP000447434">
    <property type="component" value="Chromosome 12"/>
</dbReference>
<gene>
    <name evidence="13" type="ORF">Lalb_Chr12g0196051</name>
</gene>
<dbReference type="SUPFAM" id="SSF56219">
    <property type="entry name" value="DNase I-like"/>
    <property type="match status" value="1"/>
</dbReference>
<dbReference type="PROSITE" id="PS01358">
    <property type="entry name" value="ZF_RANBP2_1"/>
    <property type="match status" value="1"/>
</dbReference>
<evidence type="ECO:0000313" key="13">
    <source>
        <dbReference type="EMBL" id="KAE9602105.1"/>
    </source>
</evidence>
<evidence type="ECO:0000313" key="14">
    <source>
        <dbReference type="Proteomes" id="UP000447434"/>
    </source>
</evidence>
<dbReference type="GO" id="GO:0070260">
    <property type="term" value="F:5'-tyrosyl-DNA phosphodiesterase activity"/>
    <property type="evidence" value="ECO:0007669"/>
    <property type="project" value="TreeGrafter"/>
</dbReference>
<dbReference type="SUPFAM" id="SSF90209">
    <property type="entry name" value="Ran binding protein zinc finger-like"/>
    <property type="match status" value="1"/>
</dbReference>
<dbReference type="OrthoDB" id="9975959at2759"/>
<accession>A0A6A4PKQ1</accession>
<evidence type="ECO:0000256" key="8">
    <source>
        <dbReference type="ARBA" id="ARBA00022801"/>
    </source>
</evidence>
<keyword evidence="13" id="KW-0269">Exonuclease</keyword>
<keyword evidence="12" id="KW-0539">Nucleus</keyword>
<dbReference type="GO" id="GO:0003697">
    <property type="term" value="F:single-stranded DNA binding"/>
    <property type="evidence" value="ECO:0007669"/>
    <property type="project" value="TreeGrafter"/>
</dbReference>
<evidence type="ECO:0000256" key="7">
    <source>
        <dbReference type="ARBA" id="ARBA00022771"/>
    </source>
</evidence>
<dbReference type="GO" id="GO:0008270">
    <property type="term" value="F:zinc ion binding"/>
    <property type="evidence" value="ECO:0007669"/>
    <property type="project" value="UniProtKB-KW"/>
</dbReference>
<evidence type="ECO:0000256" key="1">
    <source>
        <dbReference type="ARBA" id="ARBA00001936"/>
    </source>
</evidence>
<keyword evidence="6" id="KW-0227">DNA damage</keyword>
<keyword evidence="7" id="KW-0863">Zinc-finger</keyword>
<evidence type="ECO:0000256" key="2">
    <source>
        <dbReference type="ARBA" id="ARBA00001946"/>
    </source>
</evidence>
<keyword evidence="5" id="KW-0479">Metal-binding</keyword>
<dbReference type="FunFam" id="3.60.10.10:FF:000058">
    <property type="entry name" value="Tyrosyl-DNA phosphodiesterase 2"/>
    <property type="match status" value="1"/>
</dbReference>
<keyword evidence="9" id="KW-0862">Zinc</keyword>
<dbReference type="InterPro" id="IPR036443">
    <property type="entry name" value="Znf_RanBP2_sf"/>
</dbReference>
<dbReference type="GO" id="GO:0005737">
    <property type="term" value="C:cytoplasm"/>
    <property type="evidence" value="ECO:0007669"/>
    <property type="project" value="TreeGrafter"/>
</dbReference>
<dbReference type="PANTHER" id="PTHR15822">
    <property type="entry name" value="TRAF AND TNF RECEPTOR-ASSOCIATED PROTEIN"/>
    <property type="match status" value="1"/>
</dbReference>
<keyword evidence="11" id="KW-0234">DNA repair</keyword>
<keyword evidence="10" id="KW-0460">Magnesium</keyword>
<evidence type="ECO:0000256" key="11">
    <source>
        <dbReference type="ARBA" id="ARBA00023204"/>
    </source>
</evidence>
<comment type="caution">
    <text evidence="13">The sequence shown here is derived from an EMBL/GenBank/DDBJ whole genome shotgun (WGS) entry which is preliminary data.</text>
</comment>